<reference evidence="19" key="1">
    <citation type="thesis" date="2020" institute="ProQuest LLC" country="789 East Eisenhower Parkway, Ann Arbor, MI, USA">
        <title>Comparative Genomics and Chromosome Evolution.</title>
        <authorList>
            <person name="Mudd A.B."/>
        </authorList>
    </citation>
    <scope>NUCLEOTIDE SEQUENCE</scope>
    <source>
        <strain evidence="19">1538</strain>
        <tissue evidence="19">Blood</tissue>
    </source>
</reference>
<evidence type="ECO:0000256" key="1">
    <source>
        <dbReference type="ARBA" id="ARBA00000900"/>
    </source>
</evidence>
<dbReference type="PROSITE" id="PS00518">
    <property type="entry name" value="ZF_RING_1"/>
    <property type="match status" value="1"/>
</dbReference>
<feature type="compositionally biased region" description="Basic and acidic residues" evidence="16">
    <location>
        <begin position="825"/>
        <end position="842"/>
    </location>
</feature>
<dbReference type="SMART" id="SM00228">
    <property type="entry name" value="PDZ"/>
    <property type="match status" value="2"/>
</dbReference>
<feature type="compositionally biased region" description="Low complexity" evidence="16">
    <location>
        <begin position="843"/>
        <end position="856"/>
    </location>
</feature>
<keyword evidence="10" id="KW-0833">Ubl conjugation pathway</keyword>
<feature type="region of interest" description="Disordered" evidence="16">
    <location>
        <begin position="560"/>
        <end position="602"/>
    </location>
</feature>
<dbReference type="Gene3D" id="2.30.42.10">
    <property type="match status" value="2"/>
</dbReference>
<dbReference type="GO" id="GO:0005737">
    <property type="term" value="C:cytoplasm"/>
    <property type="evidence" value="ECO:0007669"/>
    <property type="project" value="UniProtKB-SubCell"/>
</dbReference>
<evidence type="ECO:0000256" key="5">
    <source>
        <dbReference type="ARBA" id="ARBA00022490"/>
    </source>
</evidence>
<evidence type="ECO:0000256" key="11">
    <source>
        <dbReference type="ARBA" id="ARBA00022833"/>
    </source>
</evidence>
<keyword evidence="11" id="KW-0862">Zinc</keyword>
<keyword evidence="6" id="KW-0808">Transferase</keyword>
<dbReference type="PANTHER" id="PTHR15545">
    <property type="entry name" value="PDZ DOMAIN CONTAINING RING FINGER PROTEIN 3, 4"/>
    <property type="match status" value="1"/>
</dbReference>
<name>A0AAV3A5H2_PYXAD</name>
<feature type="domain" description="PDZ" evidence="18">
    <location>
        <begin position="246"/>
        <end position="336"/>
    </location>
</feature>
<dbReference type="SMART" id="SM00504">
    <property type="entry name" value="Ubox"/>
    <property type="match status" value="1"/>
</dbReference>
<evidence type="ECO:0000256" key="10">
    <source>
        <dbReference type="ARBA" id="ARBA00022786"/>
    </source>
</evidence>
<dbReference type="SMART" id="SM00184">
    <property type="entry name" value="RING"/>
    <property type="match status" value="1"/>
</dbReference>
<keyword evidence="13" id="KW-0175">Coiled coil</keyword>
<dbReference type="InterPro" id="IPR003613">
    <property type="entry name" value="Ubox_domain"/>
</dbReference>
<comment type="subcellular location">
    <subcellularLocation>
        <location evidence="2">Cytoplasm</location>
    </subcellularLocation>
    <subcellularLocation>
        <location evidence="14">Synapse</location>
    </subcellularLocation>
</comment>
<dbReference type="PROSITE" id="PS50089">
    <property type="entry name" value="ZF_RING_2"/>
    <property type="match status" value="1"/>
</dbReference>
<dbReference type="PANTHER" id="PTHR15545:SF5">
    <property type="entry name" value="E3 UBIQUITIN-PROTEIN LIGASE PDZRN3"/>
    <property type="match status" value="1"/>
</dbReference>
<dbReference type="FunFam" id="2.30.42.10:FF:000028">
    <property type="entry name" value="PDZ domain containing ring finger 4"/>
    <property type="match status" value="1"/>
</dbReference>
<sequence length="1062" mass="120395">MGFELDRFNGEVDPDFKCNLCNRVLEDPLTTPCGHVFCAGCVLPWVVQQGSCPVKCQRISAKELNHVLPLKSLILKLEIKCDNQSRGCDKVVRLQNLGEHTEMCDFSPAKCRNKGCTEILNLKDMDAHMREFCEHRAVGICQKGCGLMLTHREQKLGDHCCLKAVKAHNGLLQTKISGLETELKKRALRSSKREKSLMSQLSAVQSELQMTALRYQKKFTEYSARLDSLTKTVASPCKGEETTALTLVLHRESGSLGFNIIGGRSCVDNQDGPSSEGIFVSKIVDSGPAAKEGGLQIHDRIIEVNGKDLSRATHDQAVEAFKTAKEPIVVQVLRRTPRTKMYSPPAGVQMMDAGTQTEITFEHIMALTKISSPSPSVAALNPYLLNEEHSPLHEYFDPNDFMGGLHQDIDRDELELEEIDLYRLNSQDKLGLTVCYRTDDEDDTGIYVSEIDPNSIAAKDGRIREGDRIIQINGIDVHNHEEAVALLTSEDTKAVFLLVARPELQLDEGWMDDDRNDFLDDLHMDMLEEQHHQAMQFTASMLEQKKIEEDGGTTDTATILSNQLEKDSGVGRTDESTRNDESSEQENIADDHTTSSNTLDSQKKLMYSQDTLGSGDMQCSNESFISADCTDADFLGIPMDECERFRKLLELKCQVQSANQRSRYYQTSTMETNRSDQESVDRELEMLNEELHSIELECLNIVRTHKMQQLKEQYRESWMLHNSGFRNYNTSIDVRRHELSDITELPEKSDKDSSSAYNTGESCRSTPLTLEISPDNSLRRTADAVLNGCPEGSASNLSYNALQKNVRSSGESRESSPARYIQTTKDSDANKPVETRDKKVSELGKSQSSSEKQSSSFAPPYRHSPYKHAHIPAHAQHYQSYMQLIQQKSAVEYAQSQMSLVSMCKDLQNSSEPRMEWKVKVRSDGTRYITKRPVRDKLLRERAIKIKEERSGMTTDDDAISEMKMGRYWSKEERKQHLRKASEQRKRREFMMQSRLECLKEKQTAEDNKEVSIIDLSHKKMMKKRNKKIFDNWMTIQELLTHGTKSPEGTRVYNSLLSVTTV</sequence>
<keyword evidence="9 15" id="KW-0863">Zinc-finger</keyword>
<dbReference type="GO" id="GO:0016567">
    <property type="term" value="P:protein ubiquitination"/>
    <property type="evidence" value="ECO:0007669"/>
    <property type="project" value="InterPro"/>
</dbReference>
<dbReference type="CDD" id="cd16718">
    <property type="entry name" value="RING-HC_LNX3"/>
    <property type="match status" value="1"/>
</dbReference>
<evidence type="ECO:0000256" key="6">
    <source>
        <dbReference type="ARBA" id="ARBA00022679"/>
    </source>
</evidence>
<protein>
    <recommendedName>
        <fullName evidence="4">RING-type E3 ubiquitin transferase</fullName>
        <ecNumber evidence="4">2.3.2.27</ecNumber>
    </recommendedName>
</protein>
<dbReference type="GO" id="GO:0007528">
    <property type="term" value="P:neuromuscular junction development"/>
    <property type="evidence" value="ECO:0007669"/>
    <property type="project" value="TreeGrafter"/>
</dbReference>
<dbReference type="EMBL" id="DYDO01000009">
    <property type="protein sequence ID" value="DBA18592.1"/>
    <property type="molecule type" value="Genomic_DNA"/>
</dbReference>
<gene>
    <name evidence="19" type="ORF">GDO54_016823</name>
</gene>
<dbReference type="Pfam" id="PF13923">
    <property type="entry name" value="zf-C3HC4_2"/>
    <property type="match status" value="1"/>
</dbReference>
<dbReference type="EC" id="2.3.2.27" evidence="4"/>
<feature type="domain" description="RING-type" evidence="17">
    <location>
        <begin position="18"/>
        <end position="54"/>
    </location>
</feature>
<evidence type="ECO:0000259" key="18">
    <source>
        <dbReference type="PROSITE" id="PS50106"/>
    </source>
</evidence>
<dbReference type="InterPro" id="IPR036034">
    <property type="entry name" value="PDZ_sf"/>
</dbReference>
<keyword evidence="20" id="KW-1185">Reference proteome</keyword>
<feature type="region of interest" description="Disordered" evidence="16">
    <location>
        <begin position="804"/>
        <end position="866"/>
    </location>
</feature>
<dbReference type="InterPro" id="IPR017907">
    <property type="entry name" value="Znf_RING_CS"/>
</dbReference>
<dbReference type="AlphaFoldDB" id="A0AAV3A5H2"/>
<evidence type="ECO:0000313" key="20">
    <source>
        <dbReference type="Proteomes" id="UP001181693"/>
    </source>
</evidence>
<dbReference type="FunFam" id="3.30.40.10:FF:000445">
    <property type="entry name" value="E3 ubiquitin-protein ligase PDZRN3 isoform X1"/>
    <property type="match status" value="1"/>
</dbReference>
<keyword evidence="7" id="KW-0479">Metal-binding</keyword>
<comment type="caution">
    <text evidence="19">The sequence shown here is derived from an EMBL/GenBank/DDBJ whole genome shotgun (WGS) entry which is preliminary data.</text>
</comment>
<dbReference type="SUPFAM" id="SSF57850">
    <property type="entry name" value="RING/U-box"/>
    <property type="match status" value="1"/>
</dbReference>
<keyword evidence="5" id="KW-0963">Cytoplasm</keyword>
<keyword evidence="8" id="KW-0677">Repeat</keyword>
<comment type="pathway">
    <text evidence="3">Protein modification; protein ubiquitination.</text>
</comment>
<accession>A0AAV3A5H2</accession>
<dbReference type="CDD" id="cd06715">
    <property type="entry name" value="PDZ1-PDZRN4-like"/>
    <property type="match status" value="1"/>
</dbReference>
<dbReference type="InterPro" id="IPR001841">
    <property type="entry name" value="Znf_RING"/>
</dbReference>
<dbReference type="InterPro" id="IPR001478">
    <property type="entry name" value="PDZ"/>
</dbReference>
<evidence type="ECO:0000256" key="7">
    <source>
        <dbReference type="ARBA" id="ARBA00022723"/>
    </source>
</evidence>
<dbReference type="Pfam" id="PF00595">
    <property type="entry name" value="PDZ"/>
    <property type="match status" value="2"/>
</dbReference>
<evidence type="ECO:0000256" key="9">
    <source>
        <dbReference type="ARBA" id="ARBA00022771"/>
    </source>
</evidence>
<dbReference type="Proteomes" id="UP001181693">
    <property type="component" value="Unassembled WGS sequence"/>
</dbReference>
<evidence type="ECO:0000313" key="19">
    <source>
        <dbReference type="EMBL" id="DBA18592.1"/>
    </source>
</evidence>
<dbReference type="PROSITE" id="PS50106">
    <property type="entry name" value="PDZ"/>
    <property type="match status" value="2"/>
</dbReference>
<dbReference type="InterPro" id="IPR051971">
    <property type="entry name" value="E3_ubiquitin-PDZ_ligase"/>
</dbReference>
<evidence type="ECO:0000256" key="2">
    <source>
        <dbReference type="ARBA" id="ARBA00004496"/>
    </source>
</evidence>
<dbReference type="GO" id="GO:0008270">
    <property type="term" value="F:zinc ion binding"/>
    <property type="evidence" value="ECO:0007669"/>
    <property type="project" value="UniProtKB-KW"/>
</dbReference>
<dbReference type="GO" id="GO:0061630">
    <property type="term" value="F:ubiquitin protein ligase activity"/>
    <property type="evidence" value="ECO:0007669"/>
    <property type="project" value="UniProtKB-EC"/>
</dbReference>
<feature type="region of interest" description="Disordered" evidence="16">
    <location>
        <begin position="743"/>
        <end position="776"/>
    </location>
</feature>
<keyword evidence="12" id="KW-0770">Synapse</keyword>
<evidence type="ECO:0000256" key="12">
    <source>
        <dbReference type="ARBA" id="ARBA00023018"/>
    </source>
</evidence>
<evidence type="ECO:0000256" key="16">
    <source>
        <dbReference type="SAM" id="MobiDB-lite"/>
    </source>
</evidence>
<dbReference type="InterPro" id="IPR013083">
    <property type="entry name" value="Znf_RING/FYVE/PHD"/>
</dbReference>
<feature type="compositionally biased region" description="Basic and acidic residues" evidence="16">
    <location>
        <begin position="743"/>
        <end position="753"/>
    </location>
</feature>
<proteinExistence type="predicted"/>
<evidence type="ECO:0000256" key="3">
    <source>
        <dbReference type="ARBA" id="ARBA00004906"/>
    </source>
</evidence>
<evidence type="ECO:0000256" key="8">
    <source>
        <dbReference type="ARBA" id="ARBA00022737"/>
    </source>
</evidence>
<evidence type="ECO:0000256" key="15">
    <source>
        <dbReference type="PROSITE-ProRule" id="PRU00175"/>
    </source>
</evidence>
<dbReference type="FunFam" id="2.30.42.10:FF:000133">
    <property type="entry name" value="PDZ domain containing ring finger 4"/>
    <property type="match status" value="1"/>
</dbReference>
<feature type="compositionally biased region" description="Polar residues" evidence="16">
    <location>
        <begin position="754"/>
        <end position="768"/>
    </location>
</feature>
<comment type="catalytic activity">
    <reaction evidence="1">
        <text>S-ubiquitinyl-[E2 ubiquitin-conjugating enzyme]-L-cysteine + [acceptor protein]-L-lysine = [E2 ubiquitin-conjugating enzyme]-L-cysteine + N(6)-ubiquitinyl-[acceptor protein]-L-lysine.</text>
        <dbReference type="EC" id="2.3.2.27"/>
    </reaction>
</comment>
<dbReference type="SUPFAM" id="SSF50156">
    <property type="entry name" value="PDZ domain-like"/>
    <property type="match status" value="2"/>
</dbReference>
<dbReference type="SUPFAM" id="SSF49599">
    <property type="entry name" value="TRAF domain-like"/>
    <property type="match status" value="1"/>
</dbReference>
<feature type="domain" description="PDZ" evidence="18">
    <location>
        <begin position="418"/>
        <end position="502"/>
    </location>
</feature>
<evidence type="ECO:0000256" key="13">
    <source>
        <dbReference type="ARBA" id="ARBA00023054"/>
    </source>
</evidence>
<organism evidence="19 20">
    <name type="scientific">Pyxicephalus adspersus</name>
    <name type="common">African bullfrog</name>
    <dbReference type="NCBI Taxonomy" id="30357"/>
    <lineage>
        <taxon>Eukaryota</taxon>
        <taxon>Metazoa</taxon>
        <taxon>Chordata</taxon>
        <taxon>Craniata</taxon>
        <taxon>Vertebrata</taxon>
        <taxon>Euteleostomi</taxon>
        <taxon>Amphibia</taxon>
        <taxon>Batrachia</taxon>
        <taxon>Anura</taxon>
        <taxon>Neobatrachia</taxon>
        <taxon>Ranoidea</taxon>
        <taxon>Pyxicephalidae</taxon>
        <taxon>Pyxicephalinae</taxon>
        <taxon>Pyxicephalus</taxon>
    </lineage>
</organism>
<dbReference type="CDD" id="cd06716">
    <property type="entry name" value="PDZ2-PDZRN4-like"/>
    <property type="match status" value="1"/>
</dbReference>
<dbReference type="Gene3D" id="3.30.40.10">
    <property type="entry name" value="Zinc/RING finger domain, C3HC4 (zinc finger)"/>
    <property type="match status" value="2"/>
</dbReference>
<dbReference type="FunFam" id="3.30.40.10:FF:000214">
    <property type="entry name" value="E3 ubiquitin-protein ligase PDZRN3 isoform X1"/>
    <property type="match status" value="1"/>
</dbReference>
<evidence type="ECO:0000256" key="14">
    <source>
        <dbReference type="ARBA" id="ARBA00034103"/>
    </source>
</evidence>
<evidence type="ECO:0000256" key="4">
    <source>
        <dbReference type="ARBA" id="ARBA00012483"/>
    </source>
</evidence>
<evidence type="ECO:0000259" key="17">
    <source>
        <dbReference type="PROSITE" id="PS50089"/>
    </source>
</evidence>
<feature type="compositionally biased region" description="Basic and acidic residues" evidence="16">
    <location>
        <begin position="564"/>
        <end position="581"/>
    </location>
</feature>
<dbReference type="GO" id="GO:0031594">
    <property type="term" value="C:neuromuscular junction"/>
    <property type="evidence" value="ECO:0007669"/>
    <property type="project" value="TreeGrafter"/>
</dbReference>